<dbReference type="Proteomes" id="UP000287872">
    <property type="component" value="Unassembled WGS sequence"/>
</dbReference>
<evidence type="ECO:0000313" key="1">
    <source>
        <dbReference type="EMBL" id="GCD09904.1"/>
    </source>
</evidence>
<proteinExistence type="predicted"/>
<comment type="caution">
    <text evidence="1">The sequence shown here is derived from an EMBL/GenBank/DDBJ whole genome shotgun (WGS) entry which is preliminary data.</text>
</comment>
<name>A0A401UK30_9CLOT</name>
<organism evidence="1 2">
    <name type="scientific">Clostridium tagluense</name>
    <dbReference type="NCBI Taxonomy" id="360422"/>
    <lineage>
        <taxon>Bacteria</taxon>
        <taxon>Bacillati</taxon>
        <taxon>Bacillota</taxon>
        <taxon>Clostridia</taxon>
        <taxon>Eubacteriales</taxon>
        <taxon>Clostridiaceae</taxon>
        <taxon>Clostridium</taxon>
    </lineage>
</organism>
<gene>
    <name evidence="1" type="ORF">Ctaglu_15270</name>
</gene>
<keyword evidence="2" id="KW-1185">Reference proteome</keyword>
<dbReference type="EMBL" id="BHYK01000007">
    <property type="protein sequence ID" value="GCD09904.1"/>
    <property type="molecule type" value="Genomic_DNA"/>
</dbReference>
<evidence type="ECO:0000313" key="2">
    <source>
        <dbReference type="Proteomes" id="UP000287872"/>
    </source>
</evidence>
<dbReference type="GeneID" id="77240871"/>
<accession>A0A401UK30</accession>
<dbReference type="RefSeq" id="WP_185732626.1">
    <property type="nucleotide sequence ID" value="NZ_BHYK01000007.1"/>
</dbReference>
<sequence>MVNKIDYKKLKKDLLDKVGTLGIKSPVVTVESTSETDLLKLAKEYNLNISDYIND</sequence>
<protein>
    <submittedName>
        <fullName evidence="1">Uncharacterized protein</fullName>
    </submittedName>
</protein>
<dbReference type="AlphaFoldDB" id="A0A401UK30"/>
<reference evidence="1 2" key="1">
    <citation type="submission" date="2018-11" db="EMBL/GenBank/DDBJ databases">
        <title>Genome sequencing and assembly of Clostridium tagluense strain A121.</title>
        <authorList>
            <person name="Murakami T."/>
            <person name="Segawa T."/>
            <person name="Shcherbakova V.A."/>
            <person name="Mori H."/>
            <person name="Yoshimura Y."/>
        </authorList>
    </citation>
    <scope>NUCLEOTIDE SEQUENCE [LARGE SCALE GENOMIC DNA]</scope>
    <source>
        <strain evidence="1 2">A121</strain>
    </source>
</reference>